<dbReference type="SUPFAM" id="SSF64268">
    <property type="entry name" value="PX domain"/>
    <property type="match status" value="1"/>
</dbReference>
<keyword evidence="6" id="KW-0446">Lipid-binding</keyword>
<evidence type="ECO:0000313" key="11">
    <source>
        <dbReference type="Proteomes" id="UP000694941"/>
    </source>
</evidence>
<feature type="compositionally biased region" description="Polar residues" evidence="9">
    <location>
        <begin position="13"/>
        <end position="28"/>
    </location>
</feature>
<protein>
    <submittedName>
        <fullName evidence="12">LOW QUALITY PROTEIN: sorting nexin-7-like</fullName>
    </submittedName>
</protein>
<comment type="subcellular location">
    <subcellularLocation>
        <location evidence="2">Cytoplasm</location>
    </subcellularLocation>
    <subcellularLocation>
        <location evidence="1">Endomembrane system</location>
        <topology evidence="1">Peripheral membrane protein</topology>
    </subcellularLocation>
</comment>
<comment type="similarity">
    <text evidence="3">Belongs to the sorting nexin family.</text>
</comment>
<dbReference type="Proteomes" id="UP000694941">
    <property type="component" value="Unplaced"/>
</dbReference>
<evidence type="ECO:0000256" key="2">
    <source>
        <dbReference type="ARBA" id="ARBA00004496"/>
    </source>
</evidence>
<dbReference type="Gene3D" id="1.20.1270.60">
    <property type="entry name" value="Arfaptin homology (AH) domain/BAR domain"/>
    <property type="match status" value="1"/>
</dbReference>
<dbReference type="Gene3D" id="3.30.1520.10">
    <property type="entry name" value="Phox-like domain"/>
    <property type="match status" value="1"/>
</dbReference>
<keyword evidence="8" id="KW-0175">Coiled coil</keyword>
<feature type="compositionally biased region" description="Basic and acidic residues" evidence="9">
    <location>
        <begin position="1"/>
        <end position="12"/>
    </location>
</feature>
<gene>
    <name evidence="12" type="primary">LOC106472124</name>
</gene>
<dbReference type="InterPro" id="IPR027267">
    <property type="entry name" value="AH/BAR_dom_sf"/>
</dbReference>
<dbReference type="RefSeq" id="XP_013788205.2">
    <property type="nucleotide sequence ID" value="XM_013932751.2"/>
</dbReference>
<dbReference type="GeneID" id="106472124"/>
<evidence type="ECO:0000313" key="12">
    <source>
        <dbReference type="RefSeq" id="XP_013788205.2"/>
    </source>
</evidence>
<keyword evidence="5" id="KW-0963">Cytoplasm</keyword>
<evidence type="ECO:0000256" key="3">
    <source>
        <dbReference type="ARBA" id="ARBA00010883"/>
    </source>
</evidence>
<sequence length="479" mass="55430">MEKSSENDRESGEYSQQEADRLSSSTFSRDSKRFIDPLSLNSGNERNSSEFQDVSPSEGSVITPDSSLMGSLSLGDDEFGLCTRDLIVRVDNPEKHSSTLDSYVTFRITTKTTRSDFDDCEYSVRRRYNDFIWLREKLEEEYPSSIIPPLPEKHSMQRFQRFNSEFLKTRMVGLNKFLNRVADHSLLSHSENLKVFLTFKVWEFAAQKKQNVGLMGRVSGTFHNLATTYLMKSRCEEFESLNEYTQKLSEKLGNLERIGQRIQREQLEYVNELHEFHPIFTLWSNSEHQLSGALDTIATAVEDCAEAQKRVTNAYDLEFAQPLHENILYTEAVKEALKATRCPQIEYELTLEDLQKRRQEREQLLTGPQGYSIGTLWGKTSEEIKTEKEQKLNRVIEELVRQVDENNHRHQKANSELQGEIESWQETKRQELKQLFVGMANRQVQYYEKCLGAWEATIPSIKNITTSHGSGDESPENPL</sequence>
<evidence type="ECO:0000256" key="1">
    <source>
        <dbReference type="ARBA" id="ARBA00004184"/>
    </source>
</evidence>
<feature type="region of interest" description="Disordered" evidence="9">
    <location>
        <begin position="1"/>
        <end position="66"/>
    </location>
</feature>
<name>A0ABM1BT80_LIMPO</name>
<evidence type="ECO:0000256" key="7">
    <source>
        <dbReference type="ARBA" id="ARBA00023136"/>
    </source>
</evidence>
<evidence type="ECO:0000256" key="6">
    <source>
        <dbReference type="ARBA" id="ARBA00023121"/>
    </source>
</evidence>
<dbReference type="SUPFAM" id="SSF103657">
    <property type="entry name" value="BAR/IMD domain-like"/>
    <property type="match status" value="1"/>
</dbReference>
<dbReference type="InterPro" id="IPR001683">
    <property type="entry name" value="PX_dom"/>
</dbReference>
<dbReference type="InterPro" id="IPR036871">
    <property type="entry name" value="PX_dom_sf"/>
</dbReference>
<proteinExistence type="inferred from homology"/>
<keyword evidence="11" id="KW-1185">Reference proteome</keyword>
<feature type="compositionally biased region" description="Polar residues" evidence="9">
    <location>
        <begin position="39"/>
        <end position="64"/>
    </location>
</feature>
<evidence type="ECO:0000256" key="8">
    <source>
        <dbReference type="SAM" id="Coils"/>
    </source>
</evidence>
<evidence type="ECO:0000256" key="4">
    <source>
        <dbReference type="ARBA" id="ARBA00022448"/>
    </source>
</evidence>
<evidence type="ECO:0000256" key="5">
    <source>
        <dbReference type="ARBA" id="ARBA00022490"/>
    </source>
</evidence>
<feature type="coiled-coil region" evidence="8">
    <location>
        <begin position="385"/>
        <end position="434"/>
    </location>
</feature>
<accession>A0ABM1BT80</accession>
<dbReference type="PANTHER" id="PTHR45949:SF2">
    <property type="entry name" value="SORTING NEXIN-4"/>
    <property type="match status" value="1"/>
</dbReference>
<dbReference type="PANTHER" id="PTHR45949">
    <property type="entry name" value="SORTING NEXIN-4"/>
    <property type="match status" value="1"/>
</dbReference>
<keyword evidence="7" id="KW-0472">Membrane</keyword>
<keyword evidence="4" id="KW-0813">Transport</keyword>
<dbReference type="PROSITE" id="PS50195">
    <property type="entry name" value="PX"/>
    <property type="match status" value="1"/>
</dbReference>
<dbReference type="Pfam" id="PF00787">
    <property type="entry name" value="PX"/>
    <property type="match status" value="1"/>
</dbReference>
<organism evidence="11 12">
    <name type="scientific">Limulus polyphemus</name>
    <name type="common">Atlantic horseshoe crab</name>
    <dbReference type="NCBI Taxonomy" id="6850"/>
    <lineage>
        <taxon>Eukaryota</taxon>
        <taxon>Metazoa</taxon>
        <taxon>Ecdysozoa</taxon>
        <taxon>Arthropoda</taxon>
        <taxon>Chelicerata</taxon>
        <taxon>Merostomata</taxon>
        <taxon>Xiphosura</taxon>
        <taxon>Limulidae</taxon>
        <taxon>Limulus</taxon>
    </lineage>
</organism>
<evidence type="ECO:0000259" key="10">
    <source>
        <dbReference type="PROSITE" id="PS50195"/>
    </source>
</evidence>
<dbReference type="SMART" id="SM00312">
    <property type="entry name" value="PX"/>
    <property type="match status" value="1"/>
</dbReference>
<dbReference type="CDD" id="cd06860">
    <property type="entry name" value="PX_SNX7_30_like"/>
    <property type="match status" value="1"/>
</dbReference>
<evidence type="ECO:0000256" key="9">
    <source>
        <dbReference type="SAM" id="MobiDB-lite"/>
    </source>
</evidence>
<reference evidence="12" key="1">
    <citation type="submission" date="2025-08" db="UniProtKB">
        <authorList>
            <consortium name="RefSeq"/>
        </authorList>
    </citation>
    <scope>IDENTIFICATION</scope>
    <source>
        <tissue evidence="12">Muscle</tissue>
    </source>
</reference>
<feature type="domain" description="PX" evidence="10">
    <location>
        <begin position="84"/>
        <end position="204"/>
    </location>
</feature>